<evidence type="ECO:0000256" key="3">
    <source>
        <dbReference type="SAM" id="Phobius"/>
    </source>
</evidence>
<dbReference type="PANTHER" id="PTHR24637">
    <property type="entry name" value="COLLAGEN"/>
    <property type="match status" value="1"/>
</dbReference>
<feature type="compositionally biased region" description="Gly residues" evidence="2">
    <location>
        <begin position="105"/>
        <end position="114"/>
    </location>
</feature>
<keyword evidence="3" id="KW-0812">Transmembrane</keyword>
<sequence>IIDRESIQLSLITVSLTVSFISLSILTCTVIGSYLYLWTLREDFSIDLSECKNEVISFHSLISSPFNRSQRYASEDYFSEPKSNQCVPQCFPGAQGPPGRNGRNGKSGKGGTNGLPGLPSPIGRMPCEYVNLDSPKLPPCPVCPTGPKGERGLLGPPGDPGIRGIPGRDGLNGFDGAPGSLG</sequence>
<keyword evidence="3" id="KW-1133">Transmembrane helix</keyword>
<feature type="region of interest" description="Disordered" evidence="2">
    <location>
        <begin position="145"/>
        <end position="182"/>
    </location>
</feature>
<feature type="region of interest" description="Disordered" evidence="2">
    <location>
        <begin position="92"/>
        <end position="118"/>
    </location>
</feature>
<feature type="compositionally biased region" description="Low complexity" evidence="2">
    <location>
        <begin position="92"/>
        <end position="101"/>
    </location>
</feature>
<dbReference type="PANTHER" id="PTHR24637:SF262">
    <property type="entry name" value="CUTICLE COLLAGEN 34-RELATED"/>
    <property type="match status" value="1"/>
</dbReference>
<protein>
    <recommendedName>
        <fullName evidence="6">Collagen</fullName>
    </recommendedName>
</protein>
<dbReference type="Pfam" id="PF01391">
    <property type="entry name" value="Collagen"/>
    <property type="match status" value="1"/>
</dbReference>
<organism evidence="4 5">
    <name type="scientific">Pristionchus fissidentatus</name>
    <dbReference type="NCBI Taxonomy" id="1538716"/>
    <lineage>
        <taxon>Eukaryota</taxon>
        <taxon>Metazoa</taxon>
        <taxon>Ecdysozoa</taxon>
        <taxon>Nematoda</taxon>
        <taxon>Chromadorea</taxon>
        <taxon>Rhabditida</taxon>
        <taxon>Rhabditina</taxon>
        <taxon>Diplogasteromorpha</taxon>
        <taxon>Diplogasteroidea</taxon>
        <taxon>Neodiplogasteridae</taxon>
        <taxon>Pristionchus</taxon>
    </lineage>
</organism>
<dbReference type="AlphaFoldDB" id="A0AAV5W9Q1"/>
<accession>A0AAV5W9Q1</accession>
<gene>
    <name evidence="4" type="ORF">PFISCL1PPCAC_19545</name>
</gene>
<evidence type="ECO:0008006" key="6">
    <source>
        <dbReference type="Google" id="ProtNLM"/>
    </source>
</evidence>
<proteinExistence type="predicted"/>
<feature type="transmembrane region" description="Helical" evidence="3">
    <location>
        <begin position="12"/>
        <end position="37"/>
    </location>
</feature>
<feature type="compositionally biased region" description="Low complexity" evidence="2">
    <location>
        <begin position="153"/>
        <end position="171"/>
    </location>
</feature>
<dbReference type="EMBL" id="BTSY01000005">
    <property type="protein sequence ID" value="GMT28248.1"/>
    <property type="molecule type" value="Genomic_DNA"/>
</dbReference>
<name>A0AAV5W9Q1_9BILA</name>
<evidence type="ECO:0000256" key="2">
    <source>
        <dbReference type="SAM" id="MobiDB-lite"/>
    </source>
</evidence>
<dbReference type="Proteomes" id="UP001432322">
    <property type="component" value="Unassembled WGS sequence"/>
</dbReference>
<comment type="caution">
    <text evidence="4">The sequence shown here is derived from an EMBL/GenBank/DDBJ whole genome shotgun (WGS) entry which is preliminary data.</text>
</comment>
<feature type="non-terminal residue" evidence="4">
    <location>
        <position position="1"/>
    </location>
</feature>
<keyword evidence="5" id="KW-1185">Reference proteome</keyword>
<dbReference type="InterPro" id="IPR008160">
    <property type="entry name" value="Collagen"/>
</dbReference>
<keyword evidence="3" id="KW-0472">Membrane</keyword>
<keyword evidence="1" id="KW-0677">Repeat</keyword>
<evidence type="ECO:0000256" key="1">
    <source>
        <dbReference type="ARBA" id="ARBA00022737"/>
    </source>
</evidence>
<evidence type="ECO:0000313" key="5">
    <source>
        <dbReference type="Proteomes" id="UP001432322"/>
    </source>
</evidence>
<reference evidence="4" key="1">
    <citation type="submission" date="2023-10" db="EMBL/GenBank/DDBJ databases">
        <title>Genome assembly of Pristionchus species.</title>
        <authorList>
            <person name="Yoshida K."/>
            <person name="Sommer R.J."/>
        </authorList>
    </citation>
    <scope>NUCLEOTIDE SEQUENCE</scope>
    <source>
        <strain evidence="4">RS5133</strain>
    </source>
</reference>
<evidence type="ECO:0000313" key="4">
    <source>
        <dbReference type="EMBL" id="GMT28248.1"/>
    </source>
</evidence>
<feature type="non-terminal residue" evidence="4">
    <location>
        <position position="182"/>
    </location>
</feature>